<keyword evidence="2" id="KW-0201">Cytochrome c-type biogenesis</keyword>
<feature type="domain" description="Thioredoxin" evidence="5">
    <location>
        <begin position="641"/>
        <end position="791"/>
    </location>
</feature>
<sequence length="791" mass="89763">MKNLILFICIVFTSIGVKSQEKVVENPSFSVASHNNVIIEKVEITPQSTKLHMMMMHSPRHWMRISSETYIRVGDSKFIVLSSEGIELDKEVFSDQTNKTYFVLTFPSIDPKTERIDFIESDCEDCFKIWGVELQSKNLTDRQDVPAHIRKQAKVKDDGKPLEVPAFKSGKALLKGKFLAFRTDMNRGIDVYVNNPVIGTQEEYNTKIKDDGTFELEIPLVTTFQSVLFRNQFVSDNILLSPGKETSIYVDMQQMSSQKTVNGAIKRPDEQFIFFEGANAEINNQMLLPEVTKCMEGVFTQNKLTNEVAGMTALQYKAYILGELDKGISSLASLGLSQKVQQFAGIRLRGMACYYLLSADYYLENAYRTANKLNWDAPLTGYKAPIINKEYYSLVKEMGVNNALSLYDNMYYNNINSCKYAVHHSKPVTLSDPPAEAYQKLIDSGQLTAEELVIAQFLKKNCMENWSKELVASRKLYEANVVQLLIDSLSLTKEDSVAAQKAMGLCLSPESKIKDVIEERVNFQAAFAISKRYTNDYLDKLVSKVIFNQGLAQNDTLPQSAVANLQPFYNKYKDQLELFKMMQALNERIKPFVADLVGSSEGILFDLMTAQSFAGKFQEFTPLTEEELNFVSELKDPFFYTYLSDKSKEIVAINEKNKLKGGYTIHEVPQTKGEQLLADIMKPFEGKVVMIDFWATWCSPCRSAIKSFEEAKKALKEKGVVFVYLTDESSPINAWQNMISNIPGEHYRLTPSQFDELKKKFNYRGVPSYLIINKKGEQVYSKTGFEGSSVI</sequence>
<protein>
    <recommendedName>
        <fullName evidence="5">Thioredoxin domain-containing protein</fullName>
    </recommendedName>
</protein>
<organism evidence="6 7">
    <name type="scientific">Bacteroides graminisolvens</name>
    <dbReference type="NCBI Taxonomy" id="477666"/>
    <lineage>
        <taxon>Bacteria</taxon>
        <taxon>Pseudomonadati</taxon>
        <taxon>Bacteroidota</taxon>
        <taxon>Bacteroidia</taxon>
        <taxon>Bacteroidales</taxon>
        <taxon>Bacteroidaceae</taxon>
        <taxon>Bacteroides</taxon>
    </lineage>
</organism>
<reference evidence="6 7" key="1">
    <citation type="journal article" date="2018" name="Nat. Biotechnol.">
        <title>A standardized bacterial taxonomy based on genome phylogeny substantially revises the tree of life.</title>
        <authorList>
            <person name="Parks D.H."/>
            <person name="Chuvochina M."/>
            <person name="Waite D.W."/>
            <person name="Rinke C."/>
            <person name="Skarshewski A."/>
            <person name="Chaumeil P.A."/>
            <person name="Hugenholtz P."/>
        </authorList>
    </citation>
    <scope>NUCLEOTIDE SEQUENCE [LARGE SCALE GENOMIC DNA]</scope>
    <source>
        <strain evidence="6">UBA9667</strain>
    </source>
</reference>
<evidence type="ECO:0000259" key="5">
    <source>
        <dbReference type="PROSITE" id="PS51352"/>
    </source>
</evidence>
<dbReference type="PANTHER" id="PTHR42852">
    <property type="entry name" value="THIOL:DISULFIDE INTERCHANGE PROTEIN DSBE"/>
    <property type="match status" value="1"/>
</dbReference>
<dbReference type="PROSITE" id="PS51352">
    <property type="entry name" value="THIOREDOXIN_2"/>
    <property type="match status" value="1"/>
</dbReference>
<name>A0A3D2SDB2_9BACE</name>
<evidence type="ECO:0000256" key="3">
    <source>
        <dbReference type="ARBA" id="ARBA00023157"/>
    </source>
</evidence>
<dbReference type="EMBL" id="DPVG01000124">
    <property type="protein sequence ID" value="HCK23829.1"/>
    <property type="molecule type" value="Genomic_DNA"/>
</dbReference>
<dbReference type="InterPro" id="IPR036249">
    <property type="entry name" value="Thioredoxin-like_sf"/>
</dbReference>
<dbReference type="Gene3D" id="3.40.30.10">
    <property type="entry name" value="Glutaredoxin"/>
    <property type="match status" value="1"/>
</dbReference>
<comment type="subcellular location">
    <subcellularLocation>
        <location evidence="1">Cell envelope</location>
    </subcellularLocation>
</comment>
<dbReference type="GO" id="GO:0030313">
    <property type="term" value="C:cell envelope"/>
    <property type="evidence" value="ECO:0007669"/>
    <property type="project" value="UniProtKB-SubCell"/>
</dbReference>
<keyword evidence="3" id="KW-1015">Disulfide bond</keyword>
<evidence type="ECO:0000256" key="4">
    <source>
        <dbReference type="ARBA" id="ARBA00023284"/>
    </source>
</evidence>
<comment type="caution">
    <text evidence="6">The sequence shown here is derived from an EMBL/GenBank/DDBJ whole genome shotgun (WGS) entry which is preliminary data.</text>
</comment>
<dbReference type="GO" id="GO:0017004">
    <property type="term" value="P:cytochrome complex assembly"/>
    <property type="evidence" value="ECO:0007669"/>
    <property type="project" value="UniProtKB-KW"/>
</dbReference>
<dbReference type="CDD" id="cd02966">
    <property type="entry name" value="TlpA_like_family"/>
    <property type="match status" value="1"/>
</dbReference>
<dbReference type="PANTHER" id="PTHR42852:SF6">
    <property type="entry name" value="THIOL:DISULFIDE INTERCHANGE PROTEIN DSBE"/>
    <property type="match status" value="1"/>
</dbReference>
<dbReference type="InterPro" id="IPR012336">
    <property type="entry name" value="Thioredoxin-like_fold"/>
</dbReference>
<dbReference type="Pfam" id="PF13905">
    <property type="entry name" value="Thioredoxin_8"/>
    <property type="match status" value="1"/>
</dbReference>
<dbReference type="Proteomes" id="UP000263098">
    <property type="component" value="Unassembled WGS sequence"/>
</dbReference>
<keyword evidence="4" id="KW-0676">Redox-active center</keyword>
<dbReference type="InterPro" id="IPR013766">
    <property type="entry name" value="Thioredoxin_domain"/>
</dbReference>
<feature type="non-terminal residue" evidence="6">
    <location>
        <position position="791"/>
    </location>
</feature>
<evidence type="ECO:0000313" key="6">
    <source>
        <dbReference type="EMBL" id="HCK23829.1"/>
    </source>
</evidence>
<dbReference type="InterPro" id="IPR050553">
    <property type="entry name" value="Thioredoxin_ResA/DsbE_sf"/>
</dbReference>
<accession>A0A3D2SDB2</accession>
<gene>
    <name evidence="6" type="ORF">DHW31_03445</name>
</gene>
<dbReference type="SUPFAM" id="SSF52833">
    <property type="entry name" value="Thioredoxin-like"/>
    <property type="match status" value="1"/>
</dbReference>
<proteinExistence type="predicted"/>
<dbReference type="AlphaFoldDB" id="A0A3D2SDB2"/>
<evidence type="ECO:0000256" key="2">
    <source>
        <dbReference type="ARBA" id="ARBA00022748"/>
    </source>
</evidence>
<evidence type="ECO:0000313" key="7">
    <source>
        <dbReference type="Proteomes" id="UP000263098"/>
    </source>
</evidence>
<evidence type="ECO:0000256" key="1">
    <source>
        <dbReference type="ARBA" id="ARBA00004196"/>
    </source>
</evidence>